<dbReference type="Gene3D" id="3.60.60.10">
    <property type="entry name" value="Penicillin V Acylase, Chain A"/>
    <property type="match status" value="1"/>
</dbReference>
<comment type="similarity">
    <text evidence="1">Belongs to the peptidase C59 family.</text>
</comment>
<dbReference type="InterPro" id="IPR029055">
    <property type="entry name" value="Ntn_hydrolases_N"/>
</dbReference>
<proteinExistence type="inferred from homology"/>
<dbReference type="InterPro" id="IPR029132">
    <property type="entry name" value="CBAH/NAAA_C"/>
</dbReference>
<feature type="domain" description="Choloylglycine hydrolase/NAAA C-terminal" evidence="4">
    <location>
        <begin position="27"/>
        <end position="340"/>
    </location>
</feature>
<dbReference type="InterPro" id="IPR052193">
    <property type="entry name" value="Peptidase_C59"/>
</dbReference>
<dbReference type="AlphaFoldDB" id="A0A2I7N8C7"/>
<feature type="signal peptide" evidence="3">
    <location>
        <begin position="1"/>
        <end position="26"/>
    </location>
</feature>
<dbReference type="OrthoDB" id="1265391at2"/>
<dbReference type="KEGG" id="nba:CUN60_10410"/>
<accession>A0A2I7N8C7</accession>
<dbReference type="EMBL" id="CP024847">
    <property type="protein sequence ID" value="AUR52690.1"/>
    <property type="molecule type" value="Genomic_DNA"/>
</dbReference>
<dbReference type="Proteomes" id="UP000236655">
    <property type="component" value="Chromosome"/>
</dbReference>
<feature type="chain" id="PRO_5014384779" evidence="3">
    <location>
        <begin position="27"/>
        <end position="368"/>
    </location>
</feature>
<protein>
    <submittedName>
        <fullName evidence="5">Choloylglycine hydrolase</fullName>
    </submittedName>
</protein>
<evidence type="ECO:0000259" key="4">
    <source>
        <dbReference type="Pfam" id="PF02275"/>
    </source>
</evidence>
<organism evidence="5 6">
    <name type="scientific">Aquella oligotrophica</name>
    <dbReference type="NCBI Taxonomy" id="2067065"/>
    <lineage>
        <taxon>Bacteria</taxon>
        <taxon>Pseudomonadati</taxon>
        <taxon>Pseudomonadota</taxon>
        <taxon>Betaproteobacteria</taxon>
        <taxon>Neisseriales</taxon>
        <taxon>Neisseriaceae</taxon>
        <taxon>Aquella</taxon>
    </lineage>
</organism>
<dbReference type="CDD" id="cd00542">
    <property type="entry name" value="Ntn_PVA"/>
    <property type="match status" value="1"/>
</dbReference>
<keyword evidence="6" id="KW-1185">Reference proteome</keyword>
<evidence type="ECO:0000256" key="3">
    <source>
        <dbReference type="SAM" id="SignalP"/>
    </source>
</evidence>
<evidence type="ECO:0000313" key="6">
    <source>
        <dbReference type="Proteomes" id="UP000236655"/>
    </source>
</evidence>
<gene>
    <name evidence="5" type="ORF">CUN60_10410</name>
</gene>
<keyword evidence="2 5" id="KW-0378">Hydrolase</keyword>
<name>A0A2I7N8C7_9NEIS</name>
<dbReference type="Pfam" id="PF02275">
    <property type="entry name" value="CBAH"/>
    <property type="match status" value="1"/>
</dbReference>
<dbReference type="PANTHER" id="PTHR35527:SF2">
    <property type="entry name" value="HYDROLASE"/>
    <property type="match status" value="1"/>
</dbReference>
<reference evidence="6" key="1">
    <citation type="submission" date="2017-11" db="EMBL/GenBank/DDBJ databases">
        <authorList>
            <person name="Chan K.G."/>
            <person name="Lee L.S."/>
        </authorList>
    </citation>
    <scope>NUCLEOTIDE SEQUENCE [LARGE SCALE GENOMIC DNA]</scope>
    <source>
        <strain evidence="6">DSM 100970</strain>
    </source>
</reference>
<evidence type="ECO:0000256" key="2">
    <source>
        <dbReference type="ARBA" id="ARBA00022801"/>
    </source>
</evidence>
<dbReference type="GO" id="GO:0016787">
    <property type="term" value="F:hydrolase activity"/>
    <property type="evidence" value="ECO:0007669"/>
    <property type="project" value="UniProtKB-KW"/>
</dbReference>
<dbReference type="PROSITE" id="PS51257">
    <property type="entry name" value="PROKAR_LIPOPROTEIN"/>
    <property type="match status" value="1"/>
</dbReference>
<evidence type="ECO:0000313" key="5">
    <source>
        <dbReference type="EMBL" id="AUR52690.1"/>
    </source>
</evidence>
<dbReference type="RefSeq" id="WP_102951978.1">
    <property type="nucleotide sequence ID" value="NZ_CP024847.1"/>
</dbReference>
<dbReference type="SUPFAM" id="SSF56235">
    <property type="entry name" value="N-terminal nucleophile aminohydrolases (Ntn hydrolases)"/>
    <property type="match status" value="1"/>
</dbReference>
<dbReference type="PANTHER" id="PTHR35527">
    <property type="entry name" value="CHOLOYLGLYCINE HYDROLASE"/>
    <property type="match status" value="1"/>
</dbReference>
<keyword evidence="3" id="KW-0732">Signal</keyword>
<evidence type="ECO:0000256" key="1">
    <source>
        <dbReference type="ARBA" id="ARBA00006625"/>
    </source>
</evidence>
<sequence length="368" mass="40561">MRQKKLKNSIVFGALVLTGIVQSALACTDVNIQAKNGAVVAGRTMEWAYEMKWQLLYYPKGSKFKLSSPSGSNLPSREMTGKYDVLGIGSGLAGNTLLEGQNSEGLGLSGNFLPGYTEYETVTKQDKNYMSILEFGRFILANYKSVADVEKDVTKYKVFGADVPGIPVKPTVHYLITDRTGNSIVIEFINGQMKIFDKSIGVMTNAPNYDWHLTNIRNYVNLTSSGGNVAKVSSLGDVTGFSQGTSSFGLPGDYTSPSRFVRTTFLKYYSTQPNDAKGAVNLVDHILNTVDIPIGVVSDKQGSNTYNDYTQWIAVKDLQNNQLNFSDYTHRSNFIVVDMTKLAGQKEIVYPINKLIYPNNDITSSLMK</sequence>